<evidence type="ECO:0000313" key="4">
    <source>
        <dbReference type="EMBL" id="MDQ0418590.1"/>
    </source>
</evidence>
<name>A0AAJ1TPL2_9BACL</name>
<dbReference type="InterPro" id="IPR036380">
    <property type="entry name" value="Isochorismatase-like_sf"/>
</dbReference>
<dbReference type="AlphaFoldDB" id="A0AAJ1TPL2"/>
<dbReference type="SUPFAM" id="SSF52499">
    <property type="entry name" value="Isochorismatase-like hydrolases"/>
    <property type="match status" value="1"/>
</dbReference>
<evidence type="ECO:0000256" key="1">
    <source>
        <dbReference type="ARBA" id="ARBA00006336"/>
    </source>
</evidence>
<evidence type="ECO:0000256" key="2">
    <source>
        <dbReference type="ARBA" id="ARBA00022801"/>
    </source>
</evidence>
<keyword evidence="5" id="KW-1185">Reference proteome</keyword>
<dbReference type="PANTHER" id="PTHR43540">
    <property type="entry name" value="PEROXYUREIDOACRYLATE/UREIDOACRYLATE AMIDOHYDROLASE-RELATED"/>
    <property type="match status" value="1"/>
</dbReference>
<protein>
    <submittedName>
        <fullName evidence="4">Nicotinamidase-related amidase</fullName>
    </submittedName>
</protein>
<dbReference type="PANTHER" id="PTHR43540:SF6">
    <property type="entry name" value="ISOCHORISMATASE-LIKE DOMAIN-CONTAINING PROTEIN"/>
    <property type="match status" value="1"/>
</dbReference>
<organism evidence="4 5">
    <name type="scientific">Croceifilum oryzae</name>
    <dbReference type="NCBI Taxonomy" id="1553429"/>
    <lineage>
        <taxon>Bacteria</taxon>
        <taxon>Bacillati</taxon>
        <taxon>Bacillota</taxon>
        <taxon>Bacilli</taxon>
        <taxon>Bacillales</taxon>
        <taxon>Thermoactinomycetaceae</taxon>
        <taxon>Croceifilum</taxon>
    </lineage>
</organism>
<gene>
    <name evidence="4" type="ORF">J2Z48_002793</name>
</gene>
<accession>A0AAJ1TPL2</accession>
<comment type="similarity">
    <text evidence="1">Belongs to the isochorismatase family.</text>
</comment>
<dbReference type="InterPro" id="IPR050272">
    <property type="entry name" value="Isochorismatase-like_hydrls"/>
</dbReference>
<dbReference type="Proteomes" id="UP001238450">
    <property type="component" value="Unassembled WGS sequence"/>
</dbReference>
<reference evidence="4 5" key="1">
    <citation type="submission" date="2023-07" db="EMBL/GenBank/DDBJ databases">
        <title>Genomic Encyclopedia of Type Strains, Phase IV (KMG-IV): sequencing the most valuable type-strain genomes for metagenomic binning, comparative biology and taxonomic classification.</title>
        <authorList>
            <person name="Goeker M."/>
        </authorList>
    </citation>
    <scope>NUCLEOTIDE SEQUENCE [LARGE SCALE GENOMIC DNA]</scope>
    <source>
        <strain evidence="4 5">DSM 46876</strain>
    </source>
</reference>
<evidence type="ECO:0000259" key="3">
    <source>
        <dbReference type="Pfam" id="PF00857"/>
    </source>
</evidence>
<comment type="caution">
    <text evidence="4">The sequence shown here is derived from an EMBL/GenBank/DDBJ whole genome shotgun (WGS) entry which is preliminary data.</text>
</comment>
<keyword evidence="2" id="KW-0378">Hydrolase</keyword>
<evidence type="ECO:0000313" key="5">
    <source>
        <dbReference type="Proteomes" id="UP001238450"/>
    </source>
</evidence>
<proteinExistence type="inferred from homology"/>
<sequence length="121" mass="13724">MHGGWYGLTTPEEQDIDQLLKPYAKHVVEKEGYTAMIPKVSEYLFQNKIEKAYVCGMDTDCCVLITAVDLFQLGIEPVVLIDYCASNGGQESHKAAIRLLERLIGRKRFIQGNCRNENRSK</sequence>
<dbReference type="RefSeq" id="WP_307254423.1">
    <property type="nucleotide sequence ID" value="NZ_JAUSUV010000014.1"/>
</dbReference>
<feature type="domain" description="Isochorismatase-like" evidence="3">
    <location>
        <begin position="11"/>
        <end position="101"/>
    </location>
</feature>
<dbReference type="InterPro" id="IPR000868">
    <property type="entry name" value="Isochorismatase-like_dom"/>
</dbReference>
<dbReference type="Pfam" id="PF00857">
    <property type="entry name" value="Isochorismatase"/>
    <property type="match status" value="1"/>
</dbReference>
<dbReference type="GO" id="GO:0016787">
    <property type="term" value="F:hydrolase activity"/>
    <property type="evidence" value="ECO:0007669"/>
    <property type="project" value="UniProtKB-KW"/>
</dbReference>
<dbReference type="EMBL" id="JAUSUV010000014">
    <property type="protein sequence ID" value="MDQ0418590.1"/>
    <property type="molecule type" value="Genomic_DNA"/>
</dbReference>
<dbReference type="Gene3D" id="3.40.50.850">
    <property type="entry name" value="Isochorismatase-like"/>
    <property type="match status" value="1"/>
</dbReference>